<protein>
    <submittedName>
        <fullName evidence="1">Uncharacterized protein</fullName>
    </submittedName>
</protein>
<dbReference type="GeneID" id="123037640"/>
<reference evidence="1" key="2">
    <citation type="submission" date="2025-05" db="UniProtKB">
        <authorList>
            <consortium name="EnsemblMetazoa"/>
        </authorList>
    </citation>
    <scope>IDENTIFICATION</scope>
</reference>
<accession>A0ABM5J8T7</accession>
<dbReference type="EnsemblMetazoa" id="XM_044460725.1">
    <property type="protein sequence ID" value="XP_044316660.1"/>
    <property type="gene ID" value="LOC123037897"/>
</dbReference>
<name>A0ABM5J8T7_DRORH</name>
<dbReference type="RefSeq" id="XP_044316660.1">
    <property type="nucleotide sequence ID" value="XM_044460725.1"/>
</dbReference>
<dbReference type="EnsemblMetazoa" id="XM_044459301.1">
    <property type="protein sequence ID" value="XP_044315236.1"/>
    <property type="gene ID" value="LOC123037640"/>
</dbReference>
<dbReference type="RefSeq" id="XP_044315236.1">
    <property type="nucleotide sequence ID" value="XM_044459301.1"/>
</dbReference>
<evidence type="ECO:0000313" key="2">
    <source>
        <dbReference type="Proteomes" id="UP001652680"/>
    </source>
</evidence>
<keyword evidence="2" id="KW-1185">Reference proteome</keyword>
<reference evidence="2" key="1">
    <citation type="journal article" date="2021" name="Elife">
        <title>Highly contiguous assemblies of 101 drosophilid genomes.</title>
        <authorList>
            <person name="Kim B.Y."/>
            <person name="Wang J.R."/>
            <person name="Miller D.E."/>
            <person name="Barmina O."/>
            <person name="Delaney E."/>
            <person name="Thompson A."/>
            <person name="Comeault A.A."/>
            <person name="Peede D."/>
            <person name="D'Agostino E.R."/>
            <person name="Pelaez J."/>
            <person name="Aguilar J.M."/>
            <person name="Haji D."/>
            <person name="Matsunaga T."/>
            <person name="Armstrong E.E."/>
            <person name="Zych M."/>
            <person name="Ogawa Y."/>
            <person name="Stamenkovic-Radak M."/>
            <person name="Jelic M."/>
            <person name="Veselinovic M.S."/>
            <person name="Tanaskovic M."/>
            <person name="Eric P."/>
            <person name="Gao J.J."/>
            <person name="Katoh T.K."/>
            <person name="Toda M.J."/>
            <person name="Watabe H."/>
            <person name="Watada M."/>
            <person name="Davis J.S."/>
            <person name="Moyle L.C."/>
            <person name="Manoli G."/>
            <person name="Bertolini E."/>
            <person name="Kostal V."/>
            <person name="Hawley R.S."/>
            <person name="Takahashi A."/>
            <person name="Jones C.D."/>
            <person name="Price D.K."/>
            <person name="Whiteman N."/>
            <person name="Kopp A."/>
            <person name="Matute D.R."/>
            <person name="Petrov D.A."/>
        </authorList>
    </citation>
    <scope>NUCLEOTIDE SEQUENCE [LARGE SCALE GENOMIC DNA]</scope>
</reference>
<sequence length="107" mass="11224">MPAAGRCQMWPMVVNFDFFPIRWTWGSSRCAGQLGVTQLVITPAARLGAVLPVSTEHPVSWCPGICQVSCTLGSQLGPVFAAVGGVCAAESGTQEAPTKAEVGANFW</sequence>
<dbReference type="Proteomes" id="UP001652680">
    <property type="component" value="Unassembled WGS sequence"/>
</dbReference>
<evidence type="ECO:0000313" key="1">
    <source>
        <dbReference type="EnsemblMetazoa" id="XP_044315236.1"/>
    </source>
</evidence>
<organism evidence="1 2">
    <name type="scientific">Drosophila rhopaloa</name>
    <name type="common">Fruit fly</name>
    <dbReference type="NCBI Taxonomy" id="1041015"/>
    <lineage>
        <taxon>Eukaryota</taxon>
        <taxon>Metazoa</taxon>
        <taxon>Ecdysozoa</taxon>
        <taxon>Arthropoda</taxon>
        <taxon>Hexapoda</taxon>
        <taxon>Insecta</taxon>
        <taxon>Pterygota</taxon>
        <taxon>Neoptera</taxon>
        <taxon>Endopterygota</taxon>
        <taxon>Diptera</taxon>
        <taxon>Brachycera</taxon>
        <taxon>Muscomorpha</taxon>
        <taxon>Ephydroidea</taxon>
        <taxon>Drosophilidae</taxon>
        <taxon>Drosophila</taxon>
        <taxon>Sophophora</taxon>
    </lineage>
</organism>
<dbReference type="GeneID" id="123037897"/>
<proteinExistence type="predicted"/>